<evidence type="ECO:0000313" key="1">
    <source>
        <dbReference type="EMBL" id="KUP93833.1"/>
    </source>
</evidence>
<dbReference type="RefSeq" id="WP_068241579.1">
    <property type="nucleotide sequence ID" value="NZ_LPUY01000041.1"/>
</dbReference>
<dbReference type="EMBL" id="LPUY01000041">
    <property type="protein sequence ID" value="KUP93833.1"/>
    <property type="molecule type" value="Genomic_DNA"/>
</dbReference>
<name>A0A132BZR0_9RHOB</name>
<organism evidence="1 2">
    <name type="scientific">Tritonibacter horizontis</name>
    <dbReference type="NCBI Taxonomy" id="1768241"/>
    <lineage>
        <taxon>Bacteria</taxon>
        <taxon>Pseudomonadati</taxon>
        <taxon>Pseudomonadota</taxon>
        <taxon>Alphaproteobacteria</taxon>
        <taxon>Rhodobacterales</taxon>
        <taxon>Paracoccaceae</taxon>
        <taxon>Tritonibacter</taxon>
    </lineage>
</organism>
<dbReference type="OrthoDB" id="7659281at2"/>
<proteinExistence type="predicted"/>
<protein>
    <submittedName>
        <fullName evidence="1">Uncharacterized protein</fullName>
    </submittedName>
</protein>
<accession>A0A132BZR0</accession>
<keyword evidence="2" id="KW-1185">Reference proteome</keyword>
<dbReference type="AlphaFoldDB" id="A0A132BZR0"/>
<comment type="caution">
    <text evidence="1">The sequence shown here is derived from an EMBL/GenBank/DDBJ whole genome shotgun (WGS) entry which is preliminary data.</text>
</comment>
<gene>
    <name evidence="1" type="ORF">TRIHO_13250</name>
</gene>
<reference evidence="1 2" key="1">
    <citation type="submission" date="2015-12" db="EMBL/GenBank/DDBJ databases">
        <title>Genome sequence of the marine Rhodobacteraceae strain O3.65, Candidatus Tritonibacter horizontis.</title>
        <authorList>
            <person name="Poehlein A."/>
            <person name="Giebel H.A."/>
            <person name="Voget S."/>
            <person name="Brinkhoff T."/>
        </authorList>
    </citation>
    <scope>NUCLEOTIDE SEQUENCE [LARGE SCALE GENOMIC DNA]</scope>
    <source>
        <strain evidence="1 2">O3.65</strain>
    </source>
</reference>
<evidence type="ECO:0000313" key="2">
    <source>
        <dbReference type="Proteomes" id="UP000068382"/>
    </source>
</evidence>
<sequence length="117" mass="12438">MHPALPVTLIAALGLGLVSCGKLNEDKYPRFDGVPFRVSAKAINKRETLADFRVEVADATRSQSGAYAAADHAAKSYCIENYGTSKFDWTNITVGPDGSYGLHLDNGAGVFTGTCKP</sequence>
<dbReference type="Proteomes" id="UP000068382">
    <property type="component" value="Unassembled WGS sequence"/>
</dbReference>